<evidence type="ECO:0000313" key="5">
    <source>
        <dbReference type="Proteomes" id="UP000266188"/>
    </source>
</evidence>
<keyword evidence="5" id="KW-1185">Reference proteome</keyword>
<sequence>MKLFLIRHAECEHNVGQASDNAKDPNLTDNGKSQVDLLARHFRDRGVRFTHVFSSDLDRASDTARGICQQQLGGRLLAPFQTSLLKEQYFGTMEGTRWQSAAPASTTGTPGTWQGGEPRYTGEESMASMRSRANSFLNDHLLPVVQNKPSSSNEEVVAIVAHGVILQVLWECLTELFDPRDIHLGPGVSQTDLGDYVQPTWSNSGYMELDVKQLPPAPTMLLAKSSRVVPVPGSVQTSIKTPGSLPFSGWAMTVMSVDNTSHLTGTQQVPRSGGAIRDTVHESRQQIMDDFYRLTGAA</sequence>
<dbReference type="SUPFAM" id="SSF53254">
    <property type="entry name" value="Phosphoglycerate mutase-like"/>
    <property type="match status" value="1"/>
</dbReference>
<dbReference type="GO" id="GO:0005829">
    <property type="term" value="C:cytosol"/>
    <property type="evidence" value="ECO:0007669"/>
    <property type="project" value="TreeGrafter"/>
</dbReference>
<feature type="active site" description="Proton donor/acceptor" evidence="1">
    <location>
        <position position="87"/>
    </location>
</feature>
<dbReference type="Proteomes" id="UP000266188">
    <property type="component" value="Unassembled WGS sequence"/>
</dbReference>
<evidence type="ECO:0008006" key="6">
    <source>
        <dbReference type="Google" id="ProtNLM"/>
    </source>
</evidence>
<dbReference type="InterPro" id="IPR029033">
    <property type="entry name" value="His_PPase_superfam"/>
</dbReference>
<dbReference type="Gene3D" id="3.40.50.1240">
    <property type="entry name" value="Phosphoglycerate mutase-like"/>
    <property type="match status" value="1"/>
</dbReference>
<dbReference type="GO" id="GO:0016791">
    <property type="term" value="F:phosphatase activity"/>
    <property type="evidence" value="ECO:0007669"/>
    <property type="project" value="TreeGrafter"/>
</dbReference>
<reference evidence="5" key="1">
    <citation type="submission" date="2017-02" db="EMBL/GenBank/DDBJ databases">
        <authorList>
            <person name="Tafer H."/>
            <person name="Lopandic K."/>
        </authorList>
    </citation>
    <scope>NUCLEOTIDE SEQUENCE [LARGE SCALE GENOMIC DNA]</scope>
    <source>
        <strain evidence="5">CBS 366.77</strain>
    </source>
</reference>
<dbReference type="PANTHER" id="PTHR48100:SF44">
    <property type="entry name" value="PHOSPHATASE C1620.13-RELATED"/>
    <property type="match status" value="1"/>
</dbReference>
<evidence type="ECO:0000256" key="3">
    <source>
        <dbReference type="SAM" id="MobiDB-lite"/>
    </source>
</evidence>
<feature type="region of interest" description="Disordered" evidence="3">
    <location>
        <begin position="99"/>
        <end position="121"/>
    </location>
</feature>
<name>A0A3A2ZW05_9EURO</name>
<dbReference type="EMBL" id="MVGC01000007">
    <property type="protein sequence ID" value="RJE27226.1"/>
    <property type="molecule type" value="Genomic_DNA"/>
</dbReference>
<feature type="binding site" evidence="2">
    <location>
        <begin position="7"/>
        <end position="14"/>
    </location>
    <ligand>
        <name>substrate</name>
    </ligand>
</feature>
<dbReference type="AlphaFoldDB" id="A0A3A2ZW05"/>
<evidence type="ECO:0000256" key="1">
    <source>
        <dbReference type="PIRSR" id="PIRSR613078-1"/>
    </source>
</evidence>
<dbReference type="PANTHER" id="PTHR48100">
    <property type="entry name" value="BROAD-SPECIFICITY PHOSPHATASE YOR283W-RELATED"/>
    <property type="match status" value="1"/>
</dbReference>
<organism evidence="4 5">
    <name type="scientific">Aspergillus sclerotialis</name>
    <dbReference type="NCBI Taxonomy" id="2070753"/>
    <lineage>
        <taxon>Eukaryota</taxon>
        <taxon>Fungi</taxon>
        <taxon>Dikarya</taxon>
        <taxon>Ascomycota</taxon>
        <taxon>Pezizomycotina</taxon>
        <taxon>Eurotiomycetes</taxon>
        <taxon>Eurotiomycetidae</taxon>
        <taxon>Eurotiales</taxon>
        <taxon>Aspergillaceae</taxon>
        <taxon>Aspergillus</taxon>
        <taxon>Aspergillus subgen. Polypaecilum</taxon>
    </lineage>
</organism>
<comment type="caution">
    <text evidence="4">The sequence shown here is derived from an EMBL/GenBank/DDBJ whole genome shotgun (WGS) entry which is preliminary data.</text>
</comment>
<proteinExistence type="predicted"/>
<dbReference type="OrthoDB" id="354304at2759"/>
<dbReference type="STRING" id="2070753.A0A3A2ZW05"/>
<feature type="binding site" evidence="2">
    <location>
        <position position="59"/>
    </location>
    <ligand>
        <name>substrate</name>
    </ligand>
</feature>
<evidence type="ECO:0000256" key="2">
    <source>
        <dbReference type="PIRSR" id="PIRSR613078-2"/>
    </source>
</evidence>
<dbReference type="SMART" id="SM00855">
    <property type="entry name" value="PGAM"/>
    <property type="match status" value="1"/>
</dbReference>
<protein>
    <recommendedName>
        <fullName evidence="6">Phosphoglycerate mutase family protein</fullName>
    </recommendedName>
</protein>
<evidence type="ECO:0000313" key="4">
    <source>
        <dbReference type="EMBL" id="RJE27226.1"/>
    </source>
</evidence>
<dbReference type="InterPro" id="IPR013078">
    <property type="entry name" value="His_Pase_superF_clade-1"/>
</dbReference>
<feature type="compositionally biased region" description="Low complexity" evidence="3">
    <location>
        <begin position="100"/>
        <end position="112"/>
    </location>
</feature>
<dbReference type="Pfam" id="PF00300">
    <property type="entry name" value="His_Phos_1"/>
    <property type="match status" value="1"/>
</dbReference>
<gene>
    <name evidence="4" type="ORF">PHISCL_00467</name>
</gene>
<feature type="active site" description="Tele-phosphohistidine intermediate" evidence="1">
    <location>
        <position position="8"/>
    </location>
</feature>
<dbReference type="CDD" id="cd07067">
    <property type="entry name" value="HP_PGM_like"/>
    <property type="match status" value="1"/>
</dbReference>
<dbReference type="InterPro" id="IPR050275">
    <property type="entry name" value="PGM_Phosphatase"/>
</dbReference>
<accession>A0A3A2ZW05</accession>